<comment type="similarity">
    <text evidence="7">Belongs to the DNA polymerase HolA subunit family.</text>
</comment>
<dbReference type="RefSeq" id="WP_286136449.1">
    <property type="nucleotide sequence ID" value="NZ_BRPL01000002.1"/>
</dbReference>
<organism evidence="11 12">
    <name type="scientific">Philodulcilactobacillus myokoensis</name>
    <dbReference type="NCBI Taxonomy" id="2929573"/>
    <lineage>
        <taxon>Bacteria</taxon>
        <taxon>Bacillati</taxon>
        <taxon>Bacillota</taxon>
        <taxon>Bacilli</taxon>
        <taxon>Lactobacillales</taxon>
        <taxon>Lactobacillaceae</taxon>
        <taxon>Philodulcilactobacillus</taxon>
    </lineage>
</organism>
<dbReference type="Gene3D" id="3.40.50.300">
    <property type="entry name" value="P-loop containing nucleotide triphosphate hydrolases"/>
    <property type="match status" value="1"/>
</dbReference>
<dbReference type="GO" id="GO:0003887">
    <property type="term" value="F:DNA-directed DNA polymerase activity"/>
    <property type="evidence" value="ECO:0007669"/>
    <property type="project" value="UniProtKB-KW"/>
</dbReference>
<dbReference type="InterPro" id="IPR008921">
    <property type="entry name" value="DNA_pol3_clamp-load_cplx_C"/>
</dbReference>
<keyword evidence="12" id="KW-1185">Reference proteome</keyword>
<accession>A0A9W6ET39</accession>
<evidence type="ECO:0000313" key="11">
    <source>
        <dbReference type="EMBL" id="GLB46988.1"/>
    </source>
</evidence>
<dbReference type="SUPFAM" id="SSF48019">
    <property type="entry name" value="post-AAA+ oligomerization domain-like"/>
    <property type="match status" value="1"/>
</dbReference>
<protein>
    <recommendedName>
        <fullName evidence="2">DNA polymerase III subunit delta</fullName>
        <ecNumber evidence="1">2.7.7.7</ecNumber>
    </recommendedName>
</protein>
<evidence type="ECO:0000259" key="9">
    <source>
        <dbReference type="Pfam" id="PF06144"/>
    </source>
</evidence>
<dbReference type="GO" id="GO:0009360">
    <property type="term" value="C:DNA polymerase III complex"/>
    <property type="evidence" value="ECO:0007669"/>
    <property type="project" value="InterPro"/>
</dbReference>
<dbReference type="GO" id="GO:0006261">
    <property type="term" value="P:DNA-templated DNA replication"/>
    <property type="evidence" value="ECO:0007669"/>
    <property type="project" value="TreeGrafter"/>
</dbReference>
<dbReference type="InterPro" id="IPR027417">
    <property type="entry name" value="P-loop_NTPase"/>
</dbReference>
<dbReference type="InterPro" id="IPR048466">
    <property type="entry name" value="DNA_pol3_delta-like_C"/>
</dbReference>
<dbReference type="NCBIfam" id="TIGR01128">
    <property type="entry name" value="holA"/>
    <property type="match status" value="1"/>
</dbReference>
<dbReference type="Proteomes" id="UP001144204">
    <property type="component" value="Unassembled WGS sequence"/>
</dbReference>
<dbReference type="AlphaFoldDB" id="A0A9W6ET39"/>
<comment type="catalytic activity">
    <reaction evidence="8">
        <text>DNA(n) + a 2'-deoxyribonucleoside 5'-triphosphate = DNA(n+1) + diphosphate</text>
        <dbReference type="Rhea" id="RHEA:22508"/>
        <dbReference type="Rhea" id="RHEA-COMP:17339"/>
        <dbReference type="Rhea" id="RHEA-COMP:17340"/>
        <dbReference type="ChEBI" id="CHEBI:33019"/>
        <dbReference type="ChEBI" id="CHEBI:61560"/>
        <dbReference type="ChEBI" id="CHEBI:173112"/>
        <dbReference type="EC" id="2.7.7.7"/>
    </reaction>
</comment>
<evidence type="ECO:0000256" key="7">
    <source>
        <dbReference type="ARBA" id="ARBA00034754"/>
    </source>
</evidence>
<sequence>MNVNQLLRSLPKNDVKPVYLILGRQEYLSDQIKNAFIKLVPKEERTMNYASYDMEDTPLSAALNDAMSAPFFGKRRVVLINQPYFLTNKRVSNNIDHDIDGLIQYLKHPEPSSVVVFMAPYPKLDGRKKVTKRLKNVAEMVDINKFSESQVKNYVKSYINQHNYKCDANSLNLLIQRTGGKLSMIMNELPKLFVYCRDKVITSNAINNLVTKSLDQNIFDLVNYVLKKRVKLAVDLYHNLILEQKEPLQINAILVSQFRLLLQVMILASHGHSQGSLASILKVHPFRIKLALRTIQTYQFKELKQAYLGLIDNEIKLKSSQASPELLFEMFMLSFISK</sequence>
<evidence type="ECO:0000256" key="6">
    <source>
        <dbReference type="ARBA" id="ARBA00022932"/>
    </source>
</evidence>
<keyword evidence="3" id="KW-0808">Transferase</keyword>
<evidence type="ECO:0000313" key="12">
    <source>
        <dbReference type="Proteomes" id="UP001144204"/>
    </source>
</evidence>
<proteinExistence type="inferred from homology"/>
<dbReference type="Gene3D" id="1.10.8.60">
    <property type="match status" value="1"/>
</dbReference>
<evidence type="ECO:0000256" key="2">
    <source>
        <dbReference type="ARBA" id="ARBA00017703"/>
    </source>
</evidence>
<dbReference type="Pfam" id="PF06144">
    <property type="entry name" value="DNA_pol3_delta"/>
    <property type="match status" value="1"/>
</dbReference>
<reference evidence="11" key="1">
    <citation type="submission" date="2022-07" db="EMBL/GenBank/DDBJ databases">
        <authorList>
            <person name="Kouya T."/>
            <person name="Ishiyama Y."/>
        </authorList>
    </citation>
    <scope>NUCLEOTIDE SEQUENCE</scope>
    <source>
        <strain evidence="11">WR16-4</strain>
    </source>
</reference>
<dbReference type="PANTHER" id="PTHR34388">
    <property type="entry name" value="DNA POLYMERASE III SUBUNIT DELTA"/>
    <property type="match status" value="1"/>
</dbReference>
<dbReference type="GO" id="GO:0003677">
    <property type="term" value="F:DNA binding"/>
    <property type="evidence" value="ECO:0007669"/>
    <property type="project" value="InterPro"/>
</dbReference>
<evidence type="ECO:0000256" key="3">
    <source>
        <dbReference type="ARBA" id="ARBA00022679"/>
    </source>
</evidence>
<dbReference type="PANTHER" id="PTHR34388:SF1">
    <property type="entry name" value="DNA POLYMERASE III SUBUNIT DELTA"/>
    <property type="match status" value="1"/>
</dbReference>
<evidence type="ECO:0000256" key="5">
    <source>
        <dbReference type="ARBA" id="ARBA00022705"/>
    </source>
</evidence>
<gene>
    <name evidence="11" type="primary">holA</name>
    <name evidence="11" type="ORF">WR164_09670</name>
</gene>
<keyword evidence="4" id="KW-0548">Nucleotidyltransferase</keyword>
<dbReference type="EC" id="2.7.7.7" evidence="1"/>
<comment type="caution">
    <text evidence="11">The sequence shown here is derived from an EMBL/GenBank/DDBJ whole genome shotgun (WGS) entry which is preliminary data.</text>
</comment>
<dbReference type="EMBL" id="BRPL01000002">
    <property type="protein sequence ID" value="GLB46988.1"/>
    <property type="molecule type" value="Genomic_DNA"/>
</dbReference>
<keyword evidence="6" id="KW-0239">DNA-directed DNA polymerase</keyword>
<evidence type="ECO:0000259" key="10">
    <source>
        <dbReference type="Pfam" id="PF21694"/>
    </source>
</evidence>
<evidence type="ECO:0000256" key="4">
    <source>
        <dbReference type="ARBA" id="ARBA00022695"/>
    </source>
</evidence>
<dbReference type="SUPFAM" id="SSF52540">
    <property type="entry name" value="P-loop containing nucleoside triphosphate hydrolases"/>
    <property type="match status" value="1"/>
</dbReference>
<feature type="domain" description="DNA polymerase III delta N-terminal" evidence="9">
    <location>
        <begin position="19"/>
        <end position="143"/>
    </location>
</feature>
<dbReference type="InterPro" id="IPR005790">
    <property type="entry name" value="DNA_polIII_delta"/>
</dbReference>
<evidence type="ECO:0000256" key="8">
    <source>
        <dbReference type="ARBA" id="ARBA00049244"/>
    </source>
</evidence>
<dbReference type="Gene3D" id="1.20.272.10">
    <property type="match status" value="1"/>
</dbReference>
<dbReference type="InterPro" id="IPR010372">
    <property type="entry name" value="DNA_pol3_delta_N"/>
</dbReference>
<keyword evidence="5" id="KW-0235">DNA replication</keyword>
<feature type="domain" description="DNA polymerase III delta subunit-like C-terminal" evidence="10">
    <location>
        <begin position="215"/>
        <end position="335"/>
    </location>
</feature>
<name>A0A9W6ET39_9LACO</name>
<reference evidence="11" key="2">
    <citation type="journal article" date="2023" name="PLoS ONE">
        <title>Philodulcilactobacillus myokoensis gen. nov., sp. nov., a fructophilic, acidophilic, and agar-phobic lactic acid bacterium isolated from fermented vegetable extracts.</title>
        <authorList>
            <person name="Kouya T."/>
            <person name="Ishiyama Y."/>
            <person name="Ohashi S."/>
            <person name="Kumakubo R."/>
            <person name="Yamazaki T."/>
            <person name="Otaki T."/>
        </authorList>
    </citation>
    <scope>NUCLEOTIDE SEQUENCE</scope>
    <source>
        <strain evidence="11">WR16-4</strain>
    </source>
</reference>
<dbReference type="Pfam" id="PF21694">
    <property type="entry name" value="DNA_pol3_delta_C"/>
    <property type="match status" value="1"/>
</dbReference>
<evidence type="ECO:0000256" key="1">
    <source>
        <dbReference type="ARBA" id="ARBA00012417"/>
    </source>
</evidence>